<evidence type="ECO:0000313" key="3">
    <source>
        <dbReference type="Proteomes" id="UP000516072"/>
    </source>
</evidence>
<evidence type="ECO:0000313" key="2">
    <source>
        <dbReference type="EMBL" id="CAB1275573.1"/>
    </source>
</evidence>
<keyword evidence="1" id="KW-0472">Membrane</keyword>
<dbReference type="KEGG" id="ntg:NSCAC_0732"/>
<gene>
    <name evidence="2" type="ORF">NSCAC_0732</name>
</gene>
<dbReference type="RefSeq" id="WP_197745052.1">
    <property type="nucleotide sequence ID" value="NZ_LR778175.1"/>
</dbReference>
<keyword evidence="3" id="KW-1185">Reference proteome</keyword>
<dbReference type="Proteomes" id="UP000516072">
    <property type="component" value="Chromosome"/>
</dbReference>
<dbReference type="InterPro" id="IPR010266">
    <property type="entry name" value="NnrS"/>
</dbReference>
<feature type="transmembrane region" description="Helical" evidence="1">
    <location>
        <begin position="172"/>
        <end position="195"/>
    </location>
</feature>
<feature type="transmembrane region" description="Helical" evidence="1">
    <location>
        <begin position="303"/>
        <end position="321"/>
    </location>
</feature>
<reference evidence="2 3" key="1">
    <citation type="submission" date="2020-03" db="EMBL/GenBank/DDBJ databases">
        <authorList>
            <person name="Picone N."/>
        </authorList>
    </citation>
    <scope>NUCLEOTIDE SEQUENCE [LARGE SCALE GENOMIC DNA]</scope>
    <source>
        <strain evidence="2">NSCAC1</strain>
    </source>
</reference>
<feature type="transmembrane region" description="Helical" evidence="1">
    <location>
        <begin position="148"/>
        <end position="166"/>
    </location>
</feature>
<keyword evidence="1" id="KW-1133">Transmembrane helix</keyword>
<dbReference type="AlphaFoldDB" id="A0A7G1Q9Q9"/>
<dbReference type="Pfam" id="PF05940">
    <property type="entry name" value="NnrS"/>
    <property type="match status" value="1"/>
</dbReference>
<dbReference type="EMBL" id="LR778175">
    <property type="protein sequence ID" value="CAB1275573.1"/>
    <property type="molecule type" value="Genomic_DNA"/>
</dbReference>
<feature type="transmembrane region" description="Helical" evidence="1">
    <location>
        <begin position="342"/>
        <end position="360"/>
    </location>
</feature>
<feature type="transmembrane region" description="Helical" evidence="1">
    <location>
        <begin position="118"/>
        <end position="136"/>
    </location>
</feature>
<name>A0A7G1Q9Q9_9GAMM</name>
<feature type="transmembrane region" description="Helical" evidence="1">
    <location>
        <begin position="271"/>
        <end position="291"/>
    </location>
</feature>
<proteinExistence type="predicted"/>
<protein>
    <submittedName>
        <fullName evidence="2">NnrS family protein</fullName>
    </submittedName>
</protein>
<feature type="transmembrane region" description="Helical" evidence="1">
    <location>
        <begin position="93"/>
        <end position="112"/>
    </location>
</feature>
<feature type="transmembrane region" description="Helical" evidence="1">
    <location>
        <begin position="21"/>
        <end position="44"/>
    </location>
</feature>
<keyword evidence="1" id="KW-0812">Transmembrane</keyword>
<feature type="transmembrane region" description="Helical" evidence="1">
    <location>
        <begin position="242"/>
        <end position="264"/>
    </location>
</feature>
<feature type="transmembrane region" description="Helical" evidence="1">
    <location>
        <begin position="366"/>
        <end position="386"/>
    </location>
</feature>
<accession>A0A7G1Q9Q9</accession>
<sequence>MSSLNSASESQQKKPWVFFAIGFRPFFWFGAVMSCVWMALWLLFLNGVEFNVNLPLPYWHAHEMLFGFVSAIIAGFLLTAVKNWTGRPTASGFSLFFLLIVWIAGRVVMLLGNSVPDIATAIVDTAFIPCLFFFIGRPIIATRNTRNIGILAILGGLIICNILFHLSGMGYLSMGVIPFVLQTVINAVTLLMVIIGGRVIPAFTQNRLSSVKIYQFTWLNHLALTTTTVFLMIDTIPGMEKFAGYLGIAAGSLNFIRLLGWGWYKTFPHPLLWILHLGYLWICAGLIAKGLDSSYLVDDYRNIALHMLATGAMGTLILGMMSRVALGHTGRPMELPQGMLKSYIFITLAGITRVSAPLLPMQISTVALFLAGGLWISAYLIFLYYYTPILWKSRIDGRPG</sequence>
<feature type="transmembrane region" description="Helical" evidence="1">
    <location>
        <begin position="64"/>
        <end position="81"/>
    </location>
</feature>
<evidence type="ECO:0000256" key="1">
    <source>
        <dbReference type="SAM" id="Phobius"/>
    </source>
</evidence>
<feature type="transmembrane region" description="Helical" evidence="1">
    <location>
        <begin position="216"/>
        <end position="236"/>
    </location>
</feature>
<organism evidence="2 3">
    <name type="scientific">Candidatus Nitrosacidococcus tergens</name>
    <dbReference type="NCBI Taxonomy" id="553981"/>
    <lineage>
        <taxon>Bacteria</taxon>
        <taxon>Pseudomonadati</taxon>
        <taxon>Pseudomonadota</taxon>
        <taxon>Gammaproteobacteria</taxon>
        <taxon>Chromatiales</taxon>
        <taxon>Chromatiaceae</taxon>
        <taxon>Candidatus Nitrosacidococcus</taxon>
    </lineage>
</organism>